<gene>
    <name evidence="2" type="ORF">HKW66_Vig0248280</name>
</gene>
<accession>A0A8T0KXD8</accession>
<sequence>MSLTATPSKNTTTTTALNTLPPSPHNFASPQSLSDWIKPSLLSESFTSLGVKPDTKNVHSLWLKLSQGETSLADSSPPIQIVHVVLVCVTAKNDKVLVESHQELSDGNIRKRGRPLSKKMKPNEDPESVVVRGIFEELGSAIRVRTRLMNSACVGICDAEGRGGSSVAEEAVFAANTIKSQSSSSPFLFQAPQSLRISVSAAMSSASVPDSVSYDTPKSKSLIVQRPITGDKSASDLNPSHQGEGSGKQNKRKRNDEPQRTETKRHKAIEHFSSRRRVFLNNEVFF</sequence>
<dbReference type="PANTHER" id="PTHR36395">
    <property type="entry name" value="RING-H2 ZINC FINGER PROTEIN"/>
    <property type="match status" value="1"/>
</dbReference>
<dbReference type="Proteomes" id="UP000743370">
    <property type="component" value="Unassembled WGS sequence"/>
</dbReference>
<dbReference type="PANTHER" id="PTHR36395:SF1">
    <property type="entry name" value="RING-H2 ZINC FINGER PROTEIN"/>
    <property type="match status" value="1"/>
</dbReference>
<protein>
    <submittedName>
        <fullName evidence="2">Uncharacterized protein</fullName>
    </submittedName>
</protein>
<dbReference type="AlphaFoldDB" id="A0A8T0KXD8"/>
<evidence type="ECO:0000313" key="2">
    <source>
        <dbReference type="EMBL" id="KAG2402903.1"/>
    </source>
</evidence>
<evidence type="ECO:0000256" key="1">
    <source>
        <dbReference type="SAM" id="MobiDB-lite"/>
    </source>
</evidence>
<feature type="region of interest" description="Disordered" evidence="1">
    <location>
        <begin position="207"/>
        <end position="271"/>
    </location>
</feature>
<comment type="caution">
    <text evidence="2">The sequence shown here is derived from an EMBL/GenBank/DDBJ whole genome shotgun (WGS) entry which is preliminary data.</text>
</comment>
<dbReference type="EMBL" id="JABFOF010000003">
    <property type="protein sequence ID" value="KAG2402903.1"/>
    <property type="molecule type" value="Genomic_DNA"/>
</dbReference>
<organism evidence="2 3">
    <name type="scientific">Phaseolus angularis</name>
    <name type="common">Azuki bean</name>
    <name type="synonym">Vigna angularis</name>
    <dbReference type="NCBI Taxonomy" id="3914"/>
    <lineage>
        <taxon>Eukaryota</taxon>
        <taxon>Viridiplantae</taxon>
        <taxon>Streptophyta</taxon>
        <taxon>Embryophyta</taxon>
        <taxon>Tracheophyta</taxon>
        <taxon>Spermatophyta</taxon>
        <taxon>Magnoliopsida</taxon>
        <taxon>eudicotyledons</taxon>
        <taxon>Gunneridae</taxon>
        <taxon>Pentapetalae</taxon>
        <taxon>rosids</taxon>
        <taxon>fabids</taxon>
        <taxon>Fabales</taxon>
        <taxon>Fabaceae</taxon>
        <taxon>Papilionoideae</taxon>
        <taxon>50 kb inversion clade</taxon>
        <taxon>NPAAA clade</taxon>
        <taxon>indigoferoid/millettioid clade</taxon>
        <taxon>Phaseoleae</taxon>
        <taxon>Vigna</taxon>
    </lineage>
</organism>
<name>A0A8T0KXD8_PHAAN</name>
<proteinExistence type="predicted"/>
<feature type="region of interest" description="Disordered" evidence="1">
    <location>
        <begin position="1"/>
        <end position="25"/>
    </location>
</feature>
<reference evidence="2 3" key="1">
    <citation type="submission" date="2020-05" db="EMBL/GenBank/DDBJ databases">
        <title>Vigna angularis (adzuki bean) Var. LongXiaoDou No. 4 denovo assembly.</title>
        <authorList>
            <person name="Xiang H."/>
        </authorList>
    </citation>
    <scope>NUCLEOTIDE SEQUENCE [LARGE SCALE GENOMIC DNA]</scope>
    <source>
        <tissue evidence="2">Leaf</tissue>
    </source>
</reference>
<evidence type="ECO:0000313" key="3">
    <source>
        <dbReference type="Proteomes" id="UP000743370"/>
    </source>
</evidence>
<feature type="compositionally biased region" description="Low complexity" evidence="1">
    <location>
        <begin position="1"/>
        <end position="20"/>
    </location>
</feature>